<dbReference type="EMBL" id="JACASF010000020">
    <property type="protein sequence ID" value="KAF6413539.1"/>
    <property type="molecule type" value="Genomic_DNA"/>
</dbReference>
<accession>A0A7J8CS01</accession>
<proteinExistence type="predicted"/>
<gene>
    <name evidence="1" type="ORF">HJG59_009744</name>
</gene>
<sequence length="187" mass="20861">MGGGKEAPGPWEAGLLSLLSRSLGIREKELRDVQCPVLLGKRPEIADYIVHTSVLGSFFFVPENIFPLIFRERGREEGRGGERHTSMVERHIVWLPPACALTGAGMEPAIQVPILSPASGFPHTRELVERPIPRCYRGEAQGERKKTDLQVKTGKRAASSHLYQYLEELKWHSGRSAVFWDGNTSTD</sequence>
<evidence type="ECO:0000313" key="1">
    <source>
        <dbReference type="EMBL" id="KAF6413539.1"/>
    </source>
</evidence>
<organism evidence="1 2">
    <name type="scientific">Molossus molossus</name>
    <name type="common">Pallas' mastiff bat</name>
    <name type="synonym">Vespertilio molossus</name>
    <dbReference type="NCBI Taxonomy" id="27622"/>
    <lineage>
        <taxon>Eukaryota</taxon>
        <taxon>Metazoa</taxon>
        <taxon>Chordata</taxon>
        <taxon>Craniata</taxon>
        <taxon>Vertebrata</taxon>
        <taxon>Euteleostomi</taxon>
        <taxon>Mammalia</taxon>
        <taxon>Eutheria</taxon>
        <taxon>Laurasiatheria</taxon>
        <taxon>Chiroptera</taxon>
        <taxon>Yangochiroptera</taxon>
        <taxon>Molossidae</taxon>
        <taxon>Molossus</taxon>
    </lineage>
</organism>
<keyword evidence="2" id="KW-1185">Reference proteome</keyword>
<protein>
    <submittedName>
        <fullName evidence="1">Uncharacterized protein</fullName>
    </submittedName>
</protein>
<dbReference type="InParanoid" id="A0A7J8CS01"/>
<name>A0A7J8CS01_MOLMO</name>
<reference evidence="1 2" key="1">
    <citation type="journal article" date="2020" name="Nature">
        <title>Six reference-quality genomes reveal evolution of bat adaptations.</title>
        <authorList>
            <person name="Jebb D."/>
            <person name="Huang Z."/>
            <person name="Pippel M."/>
            <person name="Hughes G.M."/>
            <person name="Lavrichenko K."/>
            <person name="Devanna P."/>
            <person name="Winkler S."/>
            <person name="Jermiin L.S."/>
            <person name="Skirmuntt E.C."/>
            <person name="Katzourakis A."/>
            <person name="Burkitt-Gray L."/>
            <person name="Ray D.A."/>
            <person name="Sullivan K.A.M."/>
            <person name="Roscito J.G."/>
            <person name="Kirilenko B.M."/>
            <person name="Davalos L.M."/>
            <person name="Corthals A.P."/>
            <person name="Power M.L."/>
            <person name="Jones G."/>
            <person name="Ransome R.D."/>
            <person name="Dechmann D.K.N."/>
            <person name="Locatelli A.G."/>
            <person name="Puechmaille S.J."/>
            <person name="Fedrigo O."/>
            <person name="Jarvis E.D."/>
            <person name="Hiller M."/>
            <person name="Vernes S.C."/>
            <person name="Myers E.W."/>
            <person name="Teeling E.C."/>
        </authorList>
    </citation>
    <scope>NUCLEOTIDE SEQUENCE [LARGE SCALE GENOMIC DNA]</scope>
    <source>
        <strain evidence="1">MMolMol1</strain>
        <tissue evidence="1">Muscle</tissue>
    </source>
</reference>
<evidence type="ECO:0000313" key="2">
    <source>
        <dbReference type="Proteomes" id="UP000550707"/>
    </source>
</evidence>
<comment type="caution">
    <text evidence="1">The sequence shown here is derived from an EMBL/GenBank/DDBJ whole genome shotgun (WGS) entry which is preliminary data.</text>
</comment>
<dbReference type="AlphaFoldDB" id="A0A7J8CS01"/>
<dbReference type="Proteomes" id="UP000550707">
    <property type="component" value="Unassembled WGS sequence"/>
</dbReference>